<feature type="non-terminal residue" evidence="1">
    <location>
        <position position="1"/>
    </location>
</feature>
<accession>A0A429GJ30</accession>
<dbReference type="RefSeq" id="WP_161969791.1">
    <property type="nucleotide sequence ID" value="NZ_RCOS01000106.1"/>
</dbReference>
<organism evidence="1 2">
    <name type="scientific">Candidatus Methanodesulfokora washburnensis</name>
    <dbReference type="NCBI Taxonomy" id="2478471"/>
    <lineage>
        <taxon>Archaea</taxon>
        <taxon>Thermoproteota</taxon>
        <taxon>Candidatus Korarchaeia</taxon>
        <taxon>Candidatus Korarchaeia incertae sedis</taxon>
        <taxon>Candidatus Methanodesulfokora</taxon>
    </lineage>
</organism>
<dbReference type="EMBL" id="RCOS01000106">
    <property type="protein sequence ID" value="RSN73912.1"/>
    <property type="molecule type" value="Genomic_DNA"/>
</dbReference>
<comment type="caution">
    <text evidence="1">The sequence shown here is derived from an EMBL/GenBank/DDBJ whole genome shotgun (WGS) entry which is preliminary data.</text>
</comment>
<dbReference type="AlphaFoldDB" id="A0A429GJ30"/>
<proteinExistence type="predicted"/>
<gene>
    <name evidence="1" type="ORF">D6D85_09150</name>
</gene>
<reference evidence="1 2" key="1">
    <citation type="submission" date="2018-10" db="EMBL/GenBank/DDBJ databases">
        <title>Co-occurring genomic capacity for anaerobic methane metabolism and dissimilatory sulfite reduction discovered in the Korarchaeota.</title>
        <authorList>
            <person name="Mckay L.J."/>
            <person name="Dlakic M."/>
            <person name="Fields M.W."/>
            <person name="Delmont T.O."/>
            <person name="Eren A.M."/>
            <person name="Jay Z.J."/>
            <person name="Klingelsmith K.B."/>
            <person name="Rusch D.B."/>
            <person name="Inskeep W.P."/>
        </authorList>
    </citation>
    <scope>NUCLEOTIDE SEQUENCE [LARGE SCALE GENOMIC DNA]</scope>
    <source>
        <strain evidence="1 2">MDKW</strain>
    </source>
</reference>
<sequence length="212" mass="23804">ISSIEARNQEEIIKMPRIDQDLSSYGISCELGLLNKLVHVDIFVNNGSWIKIHSSGSSLLRNAEREEIVFWNGSLTKVVLWIGTPAREPIFWIIKQRSCNAKKVNDTFIVSMKGDSMLYIKFHGPILLQTNEFNISYNMNEVIVSGLGWSSVIPAGEVDEMQLIFGDNLTIYLNKNIAATIEAHISSINWIKIIGDFSEIGALKGAFPWMNS</sequence>
<evidence type="ECO:0000313" key="1">
    <source>
        <dbReference type="EMBL" id="RSN73912.1"/>
    </source>
</evidence>
<evidence type="ECO:0000313" key="2">
    <source>
        <dbReference type="Proteomes" id="UP000277582"/>
    </source>
</evidence>
<dbReference type="Proteomes" id="UP000277582">
    <property type="component" value="Unassembled WGS sequence"/>
</dbReference>
<protein>
    <recommendedName>
        <fullName evidence="3">AIM24 family protein</fullName>
    </recommendedName>
</protein>
<evidence type="ECO:0008006" key="3">
    <source>
        <dbReference type="Google" id="ProtNLM"/>
    </source>
</evidence>
<keyword evidence="2" id="KW-1185">Reference proteome</keyword>
<name>A0A429GJ30_9CREN</name>